<proteinExistence type="predicted"/>
<dbReference type="Pfam" id="PF26345">
    <property type="entry name" value="ScoMcrA_N"/>
    <property type="match status" value="1"/>
</dbReference>
<feature type="region of interest" description="Disordered" evidence="1">
    <location>
        <begin position="144"/>
        <end position="172"/>
    </location>
</feature>
<dbReference type="InterPro" id="IPR002711">
    <property type="entry name" value="HNH"/>
</dbReference>
<dbReference type="EMBL" id="PEBD01000012">
    <property type="protein sequence ID" value="PHV64643.1"/>
    <property type="molecule type" value="Genomic_DNA"/>
</dbReference>
<dbReference type="Proteomes" id="UP000225108">
    <property type="component" value="Unassembled WGS sequence"/>
</dbReference>
<dbReference type="AlphaFoldDB" id="A0A2G3PFW9"/>
<sequence length="325" mass="36952">MGLSDLTADAVSAAMSEYDRIGREAFREKYGFGAASTYFVVRDGKRYDSKAVAGVAHGYLPGRKPMQSSEFTGGEQSVARRLRALGYRVPNERLDWVRDEVILACDILVDNNWVYMGANDPRVIELSALLQKLPFYPPEIRGDKFRNPNGVGRKTADIATHHPDYRGKPTKGGATDREVLAEFLEHPQEMRAIAAAIRKTLAANAFEQLPQAPVDDEDESAPEGRLLQRQHFVRERDRKLRRKKIADYLRTHDRVACEVCEFDFEATYGERGREYTEVHHILPLHASGETKTKLEDLILLCANCHRMIHRSSPWLTPDQLRFLIT</sequence>
<protein>
    <submittedName>
        <fullName evidence="3">HNH endonuclease</fullName>
    </submittedName>
</protein>
<evidence type="ECO:0000313" key="3">
    <source>
        <dbReference type="EMBL" id="PHV64643.1"/>
    </source>
</evidence>
<comment type="caution">
    <text evidence="3">The sequence shown here is derived from an EMBL/GenBank/DDBJ whole genome shotgun (WGS) entry which is preliminary data.</text>
</comment>
<dbReference type="Pfam" id="PF01844">
    <property type="entry name" value="HNH"/>
    <property type="match status" value="1"/>
</dbReference>
<keyword evidence="3" id="KW-0378">Hydrolase</keyword>
<name>A0A2G3PFW9_WILMA</name>
<dbReference type="InterPro" id="IPR058807">
    <property type="entry name" value="ScoMcrA_N"/>
</dbReference>
<keyword evidence="3" id="KW-0255">Endonuclease</keyword>
<organism evidence="3 4">
    <name type="scientific">Williamsia marianensis</name>
    <dbReference type="NCBI Taxonomy" id="85044"/>
    <lineage>
        <taxon>Bacteria</taxon>
        <taxon>Bacillati</taxon>
        <taxon>Actinomycetota</taxon>
        <taxon>Actinomycetes</taxon>
        <taxon>Mycobacteriales</taxon>
        <taxon>Nocardiaceae</taxon>
        <taxon>Williamsia</taxon>
    </lineage>
</organism>
<gene>
    <name evidence="3" type="ORF">CSW57_22860</name>
</gene>
<accession>A0A2G3PFW9</accession>
<feature type="compositionally biased region" description="Basic and acidic residues" evidence="1">
    <location>
        <begin position="154"/>
        <end position="167"/>
    </location>
</feature>
<dbReference type="RefSeq" id="WP_099384917.1">
    <property type="nucleotide sequence ID" value="NZ_PEBD01000012.1"/>
</dbReference>
<keyword evidence="3" id="KW-0540">Nuclease</keyword>
<reference evidence="3 4" key="1">
    <citation type="submission" date="2017-10" db="EMBL/GenBank/DDBJ databases">
        <title>The draft genome sequence of Williamsia sp. BULT 1.1 isolated from the semi-arid grassland soils from South Africa.</title>
        <authorList>
            <person name="Kabwe M.H."/>
            <person name="Govender N."/>
            <person name="Mutseka Lunga P."/>
            <person name="Vikram S."/>
            <person name="Makhalanyane T.P."/>
        </authorList>
    </citation>
    <scope>NUCLEOTIDE SEQUENCE [LARGE SCALE GENOMIC DNA]</scope>
    <source>
        <strain evidence="3 4">BULT 1.1</strain>
    </source>
</reference>
<feature type="domain" description="HNH nuclease" evidence="2">
    <location>
        <begin position="244"/>
        <end position="306"/>
    </location>
</feature>
<dbReference type="CDD" id="cd00085">
    <property type="entry name" value="HNHc"/>
    <property type="match status" value="1"/>
</dbReference>
<dbReference type="InterPro" id="IPR003615">
    <property type="entry name" value="HNH_nuc"/>
</dbReference>
<dbReference type="SMART" id="SM00507">
    <property type="entry name" value="HNHc"/>
    <property type="match status" value="1"/>
</dbReference>
<evidence type="ECO:0000313" key="4">
    <source>
        <dbReference type="Proteomes" id="UP000225108"/>
    </source>
</evidence>
<dbReference type="GO" id="GO:0008270">
    <property type="term" value="F:zinc ion binding"/>
    <property type="evidence" value="ECO:0007669"/>
    <property type="project" value="InterPro"/>
</dbReference>
<evidence type="ECO:0000256" key="1">
    <source>
        <dbReference type="SAM" id="MobiDB-lite"/>
    </source>
</evidence>
<evidence type="ECO:0000259" key="2">
    <source>
        <dbReference type="SMART" id="SM00507"/>
    </source>
</evidence>
<dbReference type="GO" id="GO:0003676">
    <property type="term" value="F:nucleic acid binding"/>
    <property type="evidence" value="ECO:0007669"/>
    <property type="project" value="InterPro"/>
</dbReference>
<dbReference type="Gene3D" id="1.10.30.50">
    <property type="match status" value="1"/>
</dbReference>
<dbReference type="GO" id="GO:0004519">
    <property type="term" value="F:endonuclease activity"/>
    <property type="evidence" value="ECO:0007669"/>
    <property type="project" value="UniProtKB-KW"/>
</dbReference>